<keyword evidence="8 21" id="KW-0732">Signal</keyword>
<proteinExistence type="inferred from homology"/>
<dbReference type="PANTHER" id="PTHR14168:SF2">
    <property type="entry name" value="EPITHELIAL CELL ADHESION MOLECULE"/>
    <property type="match status" value="1"/>
</dbReference>
<evidence type="ECO:0000256" key="16">
    <source>
        <dbReference type="ARBA" id="ARBA00031829"/>
    </source>
</evidence>
<evidence type="ECO:0000256" key="8">
    <source>
        <dbReference type="ARBA" id="ARBA00022729"/>
    </source>
</evidence>
<evidence type="ECO:0000256" key="13">
    <source>
        <dbReference type="ARBA" id="ARBA00023157"/>
    </source>
</evidence>
<dbReference type="AlphaFoldDB" id="A0A8C6GTF1"/>
<evidence type="ECO:0000256" key="7">
    <source>
        <dbReference type="ARBA" id="ARBA00022692"/>
    </source>
</evidence>
<dbReference type="PROSITE" id="PS00484">
    <property type="entry name" value="THYROGLOBULIN_1_1"/>
    <property type="match status" value="1"/>
</dbReference>
<keyword evidence="11 20" id="KW-1133">Transmembrane helix</keyword>
<dbReference type="GO" id="GO:0023019">
    <property type="term" value="P:signal transduction involved in regulation of gene expression"/>
    <property type="evidence" value="ECO:0007669"/>
    <property type="project" value="Ensembl"/>
</dbReference>
<dbReference type="Pfam" id="PF21283">
    <property type="entry name" value="EPCAM-Trop-2_C"/>
    <property type="match status" value="1"/>
</dbReference>
<dbReference type="GO" id="GO:0098641">
    <property type="term" value="F:cadherin binding involved in cell-cell adhesion"/>
    <property type="evidence" value="ECO:0007669"/>
    <property type="project" value="TreeGrafter"/>
</dbReference>
<dbReference type="PROSITE" id="PS51162">
    <property type="entry name" value="THYROGLOBULIN_1_2"/>
    <property type="match status" value="1"/>
</dbReference>
<dbReference type="GO" id="GO:0001657">
    <property type="term" value="P:ureteric bud development"/>
    <property type="evidence" value="ECO:0007669"/>
    <property type="project" value="Ensembl"/>
</dbReference>
<dbReference type="GO" id="GO:0044877">
    <property type="term" value="F:protein-containing complex binding"/>
    <property type="evidence" value="ECO:0007669"/>
    <property type="project" value="Ensembl"/>
</dbReference>
<dbReference type="GO" id="GO:2000648">
    <property type="term" value="P:positive regulation of stem cell proliferation"/>
    <property type="evidence" value="ECO:0007669"/>
    <property type="project" value="Ensembl"/>
</dbReference>
<evidence type="ECO:0000256" key="3">
    <source>
        <dbReference type="ARBA" id="ARBA00007669"/>
    </source>
</evidence>
<comment type="subcellular location">
    <subcellularLocation>
        <location evidence="1">Cell junction</location>
        <location evidence="1">Tight junction</location>
    </subcellularLocation>
    <subcellularLocation>
        <location evidence="2">Lateral cell membrane</location>
        <topology evidence="2">Single-pass type I membrane protein</topology>
    </subcellularLocation>
</comment>
<evidence type="ECO:0000256" key="20">
    <source>
        <dbReference type="SAM" id="Phobius"/>
    </source>
</evidence>
<dbReference type="PANTHER" id="PTHR14168">
    <property type="entry name" value="TUMOR-ASSOCIATED CALCIUM SIGNAL TRANSDUCER"/>
    <property type="match status" value="1"/>
</dbReference>
<evidence type="ECO:0000256" key="15">
    <source>
        <dbReference type="ARBA" id="ARBA00024978"/>
    </source>
</evidence>
<comment type="subunit">
    <text evidence="17">Monomer. Interacts with phosphorylated CLDN7.</text>
</comment>
<dbReference type="Proteomes" id="UP000694415">
    <property type="component" value="Unplaced"/>
</dbReference>
<dbReference type="InterPro" id="IPR043406">
    <property type="entry name" value="EPCAM/Trop-2"/>
</dbReference>
<reference evidence="23" key="1">
    <citation type="submission" date="2025-08" db="UniProtKB">
        <authorList>
            <consortium name="Ensembl"/>
        </authorList>
    </citation>
    <scope>IDENTIFICATION</scope>
</reference>
<evidence type="ECO:0000256" key="11">
    <source>
        <dbReference type="ARBA" id="ARBA00022989"/>
    </source>
</evidence>
<dbReference type="InterPro" id="IPR049420">
    <property type="entry name" value="EPCAM-Trop-2_C"/>
</dbReference>
<dbReference type="InterPro" id="IPR036857">
    <property type="entry name" value="Thyroglobulin_1_sf"/>
</dbReference>
<dbReference type="SMR" id="A0A8C6GTF1"/>
<dbReference type="GO" id="GO:0005923">
    <property type="term" value="C:bicellular tight junction"/>
    <property type="evidence" value="ECO:0007669"/>
    <property type="project" value="UniProtKB-SubCell"/>
</dbReference>
<evidence type="ECO:0000313" key="23">
    <source>
        <dbReference type="Ensembl" id="ENSMSIP00000011513.1"/>
    </source>
</evidence>
<dbReference type="Ensembl" id="ENSMSIT00000014600.1">
    <property type="protein sequence ID" value="ENSMSIP00000011513.1"/>
    <property type="gene ID" value="ENSMSIG00000010051.1"/>
</dbReference>
<dbReference type="GeneTree" id="ENSGT00390000018245"/>
<evidence type="ECO:0000256" key="14">
    <source>
        <dbReference type="ARBA" id="ARBA00023180"/>
    </source>
</evidence>
<dbReference type="GO" id="GO:0045944">
    <property type="term" value="P:positive regulation of transcription by RNA polymerase II"/>
    <property type="evidence" value="ECO:0007669"/>
    <property type="project" value="Ensembl"/>
</dbReference>
<dbReference type="SMART" id="SM00211">
    <property type="entry name" value="TY"/>
    <property type="match status" value="1"/>
</dbReference>
<comment type="caution">
    <text evidence="19">Lacks conserved residue(s) required for the propagation of feature annotation.</text>
</comment>
<feature type="transmembrane region" description="Helical" evidence="20">
    <location>
        <begin position="265"/>
        <end position="289"/>
    </location>
</feature>
<keyword evidence="14" id="KW-0325">Glycoprotein</keyword>
<comment type="function">
    <text evidence="15">May act as a physical homophilic interaction molecule between intestinal epithelial cells (IECs) and intraepithelial lymphocytes (IELs) at the mucosal epithelium for providing immunological barrier as a first line of defense against mucosal infection. Plays a role in embryonic stem cells proliferation and differentiation. Up-regulates the expression of FABP5, MYC and cyclins A and E.</text>
</comment>
<evidence type="ECO:0000256" key="6">
    <source>
        <dbReference type="ARBA" id="ARBA00022475"/>
    </source>
</evidence>
<dbReference type="Pfam" id="PF18635">
    <property type="entry name" value="EpCAM_N"/>
    <property type="match status" value="1"/>
</dbReference>
<dbReference type="CDD" id="cd00191">
    <property type="entry name" value="TY"/>
    <property type="match status" value="1"/>
</dbReference>
<keyword evidence="6" id="KW-1003">Cell membrane</keyword>
<keyword evidence="12 20" id="KW-0472">Membrane</keyword>
<organism evidence="23 24">
    <name type="scientific">Mus spicilegus</name>
    <name type="common">Mound-building mouse</name>
    <dbReference type="NCBI Taxonomy" id="10103"/>
    <lineage>
        <taxon>Eukaryota</taxon>
        <taxon>Metazoa</taxon>
        <taxon>Chordata</taxon>
        <taxon>Craniata</taxon>
        <taxon>Vertebrata</taxon>
        <taxon>Euteleostomi</taxon>
        <taxon>Mammalia</taxon>
        <taxon>Eutheria</taxon>
        <taxon>Euarchontoglires</taxon>
        <taxon>Glires</taxon>
        <taxon>Rodentia</taxon>
        <taxon>Myomorpha</taxon>
        <taxon>Muroidea</taxon>
        <taxon>Muridae</taxon>
        <taxon>Murinae</taxon>
        <taxon>Mus</taxon>
        <taxon>Mus</taxon>
    </lineage>
</organism>
<dbReference type="FunFam" id="4.10.800.10:FF:000015">
    <property type="entry name" value="Epithelial cell adhesion molecule"/>
    <property type="match status" value="1"/>
</dbReference>
<sequence length="315" mass="35019">MAGPQALAFGLLLAVVTATLAAAQRDCVCDNYKLATSCSLNEYGECQCTSYGTQNTVICSKLASKCLAMKAEMTHSKSGRRIKPEGAIQNNDGLYDPDCDEQGLFKAKQCNGTATCWCVNTAGVRRTDKDTEITCSERVRTYWIIIELKHKERESPYDHQSLQTALQEAFTSRYKLNQKFIKNIMYENNVITIDLMQNSSQKTQDDVDIADVAYYFEKDVKGESLFHSSKSMDLRVNGEPLDLDPGQTLIYYVDEKAPEFSMQGLTAGIIAVIVVVSLAVIAGIVVLVISTRKKSAKYEKAEIKEMGEIHRELNA</sequence>
<evidence type="ECO:0000313" key="24">
    <source>
        <dbReference type="Proteomes" id="UP000694415"/>
    </source>
</evidence>
<evidence type="ECO:0000256" key="4">
    <source>
        <dbReference type="ARBA" id="ARBA00015562"/>
    </source>
</evidence>
<dbReference type="GO" id="GO:0048863">
    <property type="term" value="P:stem cell differentiation"/>
    <property type="evidence" value="ECO:0007669"/>
    <property type="project" value="Ensembl"/>
</dbReference>
<dbReference type="InterPro" id="IPR041630">
    <property type="entry name" value="EpCAM_N"/>
</dbReference>
<dbReference type="GO" id="GO:0016328">
    <property type="term" value="C:lateral plasma membrane"/>
    <property type="evidence" value="ECO:0007669"/>
    <property type="project" value="UniProtKB-SubCell"/>
</dbReference>
<dbReference type="Pfam" id="PF00086">
    <property type="entry name" value="Thyroglobulin_1"/>
    <property type="match status" value="1"/>
</dbReference>
<feature type="signal peptide" evidence="21">
    <location>
        <begin position="1"/>
        <end position="23"/>
    </location>
</feature>
<evidence type="ECO:0000259" key="22">
    <source>
        <dbReference type="PROSITE" id="PS51162"/>
    </source>
</evidence>
<keyword evidence="13" id="KW-1015">Disulfide bond</keyword>
<evidence type="ECO:0000256" key="10">
    <source>
        <dbReference type="ARBA" id="ARBA00022949"/>
    </source>
</evidence>
<accession>A0A8C6GTF1</accession>
<keyword evidence="24" id="KW-1185">Reference proteome</keyword>
<evidence type="ECO:0000256" key="9">
    <source>
        <dbReference type="ARBA" id="ARBA00022737"/>
    </source>
</evidence>
<dbReference type="InterPro" id="IPR000716">
    <property type="entry name" value="Thyroglobulin_1"/>
</dbReference>
<protein>
    <recommendedName>
        <fullName evidence="4">Epithelial cell adhesion molecule</fullName>
    </recommendedName>
    <alternativeName>
        <fullName evidence="18">Epithelial glycoprotein 314</fullName>
    </alternativeName>
    <alternativeName>
        <fullName evidence="16">Tumor-associated calcium signal transducer 1</fullName>
    </alternativeName>
</protein>
<evidence type="ECO:0000256" key="17">
    <source>
        <dbReference type="ARBA" id="ARBA00046807"/>
    </source>
</evidence>
<dbReference type="GO" id="GO:2000048">
    <property type="term" value="P:negative regulation of cell-cell adhesion mediated by cadherin"/>
    <property type="evidence" value="ECO:0007669"/>
    <property type="project" value="Ensembl"/>
</dbReference>
<evidence type="ECO:0000256" key="2">
    <source>
        <dbReference type="ARBA" id="ARBA00004591"/>
    </source>
</evidence>
<keyword evidence="10" id="KW-0965">Cell junction</keyword>
<keyword evidence="9" id="KW-0677">Repeat</keyword>
<evidence type="ECO:0000256" key="21">
    <source>
        <dbReference type="SAM" id="SignalP"/>
    </source>
</evidence>
<evidence type="ECO:0000256" key="19">
    <source>
        <dbReference type="PROSITE-ProRule" id="PRU00500"/>
    </source>
</evidence>
<dbReference type="SUPFAM" id="SSF57610">
    <property type="entry name" value="Thyroglobulin type-1 domain"/>
    <property type="match status" value="1"/>
</dbReference>
<feature type="chain" id="PRO_5034145012" description="Epithelial cell adhesion molecule" evidence="21">
    <location>
        <begin position="24"/>
        <end position="315"/>
    </location>
</feature>
<dbReference type="GO" id="GO:0016323">
    <property type="term" value="C:basolateral plasma membrane"/>
    <property type="evidence" value="ECO:0007669"/>
    <property type="project" value="Ensembl"/>
</dbReference>
<dbReference type="GO" id="GO:0016324">
    <property type="term" value="C:apical plasma membrane"/>
    <property type="evidence" value="ECO:0007669"/>
    <property type="project" value="Ensembl"/>
</dbReference>
<reference evidence="23" key="2">
    <citation type="submission" date="2025-09" db="UniProtKB">
        <authorList>
            <consortium name="Ensembl"/>
        </authorList>
    </citation>
    <scope>IDENTIFICATION</scope>
</reference>
<evidence type="ECO:0000256" key="18">
    <source>
        <dbReference type="ARBA" id="ARBA00081061"/>
    </source>
</evidence>
<evidence type="ECO:0000256" key="1">
    <source>
        <dbReference type="ARBA" id="ARBA00004435"/>
    </source>
</evidence>
<keyword evidence="7 20" id="KW-0812">Transmembrane</keyword>
<keyword evidence="5" id="KW-0796">Tight junction</keyword>
<dbReference type="GO" id="GO:0009986">
    <property type="term" value="C:cell surface"/>
    <property type="evidence" value="ECO:0007669"/>
    <property type="project" value="Ensembl"/>
</dbReference>
<comment type="similarity">
    <text evidence="3">Belongs to the EPCAM family.</text>
</comment>
<evidence type="ECO:0000256" key="5">
    <source>
        <dbReference type="ARBA" id="ARBA00022427"/>
    </source>
</evidence>
<name>A0A8C6GTF1_MUSSI</name>
<dbReference type="Gene3D" id="4.10.800.10">
    <property type="entry name" value="Thyroglobulin type-1"/>
    <property type="match status" value="1"/>
</dbReference>
<feature type="domain" description="Thyroglobulin type-1" evidence="22">
    <location>
        <begin position="63"/>
        <end position="135"/>
    </location>
</feature>
<evidence type="ECO:0000256" key="12">
    <source>
        <dbReference type="ARBA" id="ARBA00023136"/>
    </source>
</evidence>